<evidence type="ECO:0000256" key="2">
    <source>
        <dbReference type="ARBA" id="ARBA00004651"/>
    </source>
</evidence>
<protein>
    <recommendedName>
        <fullName evidence="3">histidine kinase</fullName>
        <ecNumber evidence="3">2.7.13.3</ecNumber>
    </recommendedName>
</protein>
<accession>A0A1N6XQ60</accession>
<dbReference type="FunFam" id="3.30.565.10:FF:000006">
    <property type="entry name" value="Sensor histidine kinase WalK"/>
    <property type="match status" value="1"/>
</dbReference>
<dbReference type="CDD" id="cd00082">
    <property type="entry name" value="HisKA"/>
    <property type="match status" value="1"/>
</dbReference>
<feature type="domain" description="Histidine kinase" evidence="15">
    <location>
        <begin position="250"/>
        <end position="468"/>
    </location>
</feature>
<evidence type="ECO:0000256" key="7">
    <source>
        <dbReference type="ARBA" id="ARBA00022741"/>
    </source>
</evidence>
<dbReference type="SUPFAM" id="SSF55874">
    <property type="entry name" value="ATPase domain of HSP90 chaperone/DNA topoisomerase II/histidine kinase"/>
    <property type="match status" value="1"/>
</dbReference>
<dbReference type="InterPro" id="IPR003594">
    <property type="entry name" value="HATPase_dom"/>
</dbReference>
<evidence type="ECO:0000313" key="16">
    <source>
        <dbReference type="EMBL" id="SIR04450.1"/>
    </source>
</evidence>
<keyword evidence="12 14" id="KW-0472">Membrane</keyword>
<evidence type="ECO:0000259" key="15">
    <source>
        <dbReference type="PROSITE" id="PS50109"/>
    </source>
</evidence>
<keyword evidence="4" id="KW-0597">Phosphoprotein</keyword>
<dbReference type="InterPro" id="IPR036890">
    <property type="entry name" value="HATPase_C_sf"/>
</dbReference>
<comment type="catalytic activity">
    <reaction evidence="1">
        <text>ATP + protein L-histidine = ADP + protein N-phospho-L-histidine.</text>
        <dbReference type="EC" id="2.7.13.3"/>
    </reaction>
</comment>
<dbReference type="GO" id="GO:0005524">
    <property type="term" value="F:ATP binding"/>
    <property type="evidence" value="ECO:0007669"/>
    <property type="project" value="UniProtKB-KW"/>
</dbReference>
<keyword evidence="10 14" id="KW-1133">Transmembrane helix</keyword>
<keyword evidence="5" id="KW-0808">Transferase</keyword>
<evidence type="ECO:0000256" key="14">
    <source>
        <dbReference type="SAM" id="Phobius"/>
    </source>
</evidence>
<dbReference type="EMBL" id="FTLX01000005">
    <property type="protein sequence ID" value="SIR04450.1"/>
    <property type="molecule type" value="Genomic_DNA"/>
</dbReference>
<evidence type="ECO:0000256" key="11">
    <source>
        <dbReference type="ARBA" id="ARBA00023012"/>
    </source>
</evidence>
<keyword evidence="7" id="KW-0547">Nucleotide-binding</keyword>
<evidence type="ECO:0000256" key="10">
    <source>
        <dbReference type="ARBA" id="ARBA00022989"/>
    </source>
</evidence>
<feature type="transmembrane region" description="Helical" evidence="14">
    <location>
        <begin position="38"/>
        <end position="58"/>
    </location>
</feature>
<name>A0A1N6XQ60_9BACI</name>
<evidence type="ECO:0000256" key="13">
    <source>
        <dbReference type="SAM" id="MobiDB-lite"/>
    </source>
</evidence>
<feature type="region of interest" description="Disordered" evidence="13">
    <location>
        <begin position="454"/>
        <end position="475"/>
    </location>
</feature>
<dbReference type="GO" id="GO:0000155">
    <property type="term" value="F:phosphorelay sensor kinase activity"/>
    <property type="evidence" value="ECO:0007669"/>
    <property type="project" value="InterPro"/>
</dbReference>
<dbReference type="InterPro" id="IPR005467">
    <property type="entry name" value="His_kinase_dom"/>
</dbReference>
<gene>
    <name evidence="16" type="ORF">SAMN05443094_10521</name>
</gene>
<dbReference type="CDD" id="cd00075">
    <property type="entry name" value="HATPase"/>
    <property type="match status" value="1"/>
</dbReference>
<dbReference type="Gene3D" id="1.10.287.130">
    <property type="match status" value="1"/>
</dbReference>
<dbReference type="InterPro" id="IPR050428">
    <property type="entry name" value="TCS_sensor_his_kinase"/>
</dbReference>
<keyword evidence="8 16" id="KW-0418">Kinase</keyword>
<evidence type="ECO:0000256" key="12">
    <source>
        <dbReference type="ARBA" id="ARBA00023136"/>
    </source>
</evidence>
<evidence type="ECO:0000256" key="6">
    <source>
        <dbReference type="ARBA" id="ARBA00022692"/>
    </source>
</evidence>
<evidence type="ECO:0000313" key="17">
    <source>
        <dbReference type="Proteomes" id="UP000186385"/>
    </source>
</evidence>
<evidence type="ECO:0000256" key="4">
    <source>
        <dbReference type="ARBA" id="ARBA00022553"/>
    </source>
</evidence>
<evidence type="ECO:0000256" key="1">
    <source>
        <dbReference type="ARBA" id="ARBA00000085"/>
    </source>
</evidence>
<dbReference type="Proteomes" id="UP000186385">
    <property type="component" value="Unassembled WGS sequence"/>
</dbReference>
<dbReference type="PRINTS" id="PR00344">
    <property type="entry name" value="BCTRLSENSOR"/>
</dbReference>
<sequence length="475" mass="53240">MCAASGIKLKSNILKRFKRSSDLFQTTQRRLTMQYSGLIMLFLILFIVVVYTLLYVVILRDQHRELENLTRQETRIISDYLAESARNELQGLGSQELVLAGVDQFFYYVTDENGDFVMGGETLPHMREELFELVSGWVPERNQIREETLEVTFDERRIGGREIDESPKSDTVRLMVDGSPIFYNGQFVGMIYIGKDISFAYQLFTWLLIVLVSLAVLFAGVAVWLSFMMSKKAMGPISTAFQRQKEFVGDASHELRTPLSVMLSSIDALEMTDGVEEDPFAGKLLRNMKSEVKRMTGLVSDLLVLARADSGSVERTVEELDMEKEAAQVIESLTPYADSAGVSLFLEGPAPLFVNGDRARLKQLLYILLDNAVKYSPDGGQVKVMLSQRDRHWTMSVSDEGIGIDAEDQSRIFDRFFRSDKSRTRTVGGHGLGLSIAKWIAGIHGGTIAVKSEPGNGSTFTVQLPTDQQDGTKRM</sequence>
<keyword evidence="6 14" id="KW-0812">Transmembrane</keyword>
<feature type="compositionally biased region" description="Polar residues" evidence="13">
    <location>
        <begin position="455"/>
        <end position="469"/>
    </location>
</feature>
<dbReference type="FunFam" id="1.10.287.130:FF:000001">
    <property type="entry name" value="Two-component sensor histidine kinase"/>
    <property type="match status" value="1"/>
</dbReference>
<dbReference type="GO" id="GO:0005886">
    <property type="term" value="C:plasma membrane"/>
    <property type="evidence" value="ECO:0007669"/>
    <property type="project" value="UniProtKB-SubCell"/>
</dbReference>
<dbReference type="PANTHER" id="PTHR45436:SF5">
    <property type="entry name" value="SENSOR HISTIDINE KINASE TRCS"/>
    <property type="match status" value="1"/>
</dbReference>
<dbReference type="InterPro" id="IPR004358">
    <property type="entry name" value="Sig_transdc_His_kin-like_C"/>
</dbReference>
<dbReference type="AlphaFoldDB" id="A0A1N6XQ60"/>
<dbReference type="PANTHER" id="PTHR45436">
    <property type="entry name" value="SENSOR HISTIDINE KINASE YKOH"/>
    <property type="match status" value="1"/>
</dbReference>
<dbReference type="Gene3D" id="3.30.565.10">
    <property type="entry name" value="Histidine kinase-like ATPase, C-terminal domain"/>
    <property type="match status" value="1"/>
</dbReference>
<dbReference type="Pfam" id="PF02518">
    <property type="entry name" value="HATPase_c"/>
    <property type="match status" value="1"/>
</dbReference>
<keyword evidence="9" id="KW-0067">ATP-binding</keyword>
<comment type="subcellular location">
    <subcellularLocation>
        <location evidence="2">Cell membrane</location>
        <topology evidence="2">Multi-pass membrane protein</topology>
    </subcellularLocation>
</comment>
<evidence type="ECO:0000256" key="9">
    <source>
        <dbReference type="ARBA" id="ARBA00022840"/>
    </source>
</evidence>
<keyword evidence="11" id="KW-0902">Two-component regulatory system</keyword>
<evidence type="ECO:0000256" key="3">
    <source>
        <dbReference type="ARBA" id="ARBA00012438"/>
    </source>
</evidence>
<dbReference type="Pfam" id="PF00512">
    <property type="entry name" value="HisKA"/>
    <property type="match status" value="1"/>
</dbReference>
<evidence type="ECO:0000256" key="8">
    <source>
        <dbReference type="ARBA" id="ARBA00022777"/>
    </source>
</evidence>
<dbReference type="InterPro" id="IPR036097">
    <property type="entry name" value="HisK_dim/P_sf"/>
</dbReference>
<dbReference type="PROSITE" id="PS50109">
    <property type="entry name" value="HIS_KIN"/>
    <property type="match status" value="1"/>
</dbReference>
<dbReference type="InterPro" id="IPR003661">
    <property type="entry name" value="HisK_dim/P_dom"/>
</dbReference>
<evidence type="ECO:0000256" key="5">
    <source>
        <dbReference type="ARBA" id="ARBA00022679"/>
    </source>
</evidence>
<proteinExistence type="predicted"/>
<dbReference type="SUPFAM" id="SSF47384">
    <property type="entry name" value="Homodimeric domain of signal transducing histidine kinase"/>
    <property type="match status" value="1"/>
</dbReference>
<organism evidence="16 17">
    <name type="scientific">Domibacillus enclensis</name>
    <dbReference type="NCBI Taxonomy" id="1017273"/>
    <lineage>
        <taxon>Bacteria</taxon>
        <taxon>Bacillati</taxon>
        <taxon>Bacillota</taxon>
        <taxon>Bacilli</taxon>
        <taxon>Bacillales</taxon>
        <taxon>Bacillaceae</taxon>
        <taxon>Domibacillus</taxon>
    </lineage>
</organism>
<dbReference type="SMART" id="SM00387">
    <property type="entry name" value="HATPase_c"/>
    <property type="match status" value="1"/>
</dbReference>
<dbReference type="SMART" id="SM00388">
    <property type="entry name" value="HisKA"/>
    <property type="match status" value="1"/>
</dbReference>
<dbReference type="STRING" id="1017273.SAMN05443094_10521"/>
<feature type="transmembrane region" description="Helical" evidence="14">
    <location>
        <begin position="203"/>
        <end position="227"/>
    </location>
</feature>
<dbReference type="EC" id="2.7.13.3" evidence="3"/>
<reference evidence="16 17" key="1">
    <citation type="submission" date="2017-01" db="EMBL/GenBank/DDBJ databases">
        <authorList>
            <person name="Mah S.A."/>
            <person name="Swanson W.J."/>
            <person name="Moy G.W."/>
            <person name="Vacquier V.D."/>
        </authorList>
    </citation>
    <scope>NUCLEOTIDE SEQUENCE [LARGE SCALE GENOMIC DNA]</scope>
    <source>
        <strain evidence="16 17">NIO-1016</strain>
    </source>
</reference>